<organism evidence="6 7">
    <name type="scientific">Flavobacterium aurantiibacter</name>
    <dbReference type="NCBI Taxonomy" id="2023067"/>
    <lineage>
        <taxon>Bacteria</taxon>
        <taxon>Pseudomonadati</taxon>
        <taxon>Bacteroidota</taxon>
        <taxon>Flavobacteriia</taxon>
        <taxon>Flavobacteriales</taxon>
        <taxon>Flavobacteriaceae</taxon>
        <taxon>Flavobacterium</taxon>
    </lineage>
</organism>
<dbReference type="RefSeq" id="WP_094486243.1">
    <property type="nucleotide sequence ID" value="NZ_NOXX01000194.1"/>
</dbReference>
<evidence type="ECO:0000256" key="2">
    <source>
        <dbReference type="ARBA" id="ARBA00022692"/>
    </source>
</evidence>
<dbReference type="Proteomes" id="UP000216035">
    <property type="component" value="Unassembled WGS sequence"/>
</dbReference>
<dbReference type="PANTHER" id="PTHR37422:SF13">
    <property type="entry name" value="LIPOPOLYSACCHARIDE BIOSYNTHESIS PROTEIN PA4999-RELATED"/>
    <property type="match status" value="1"/>
</dbReference>
<comment type="caution">
    <text evidence="6">The sequence shown here is derived from an EMBL/GenBank/DDBJ whole genome shotgun (WGS) entry which is preliminary data.</text>
</comment>
<keyword evidence="4" id="KW-0472">Membrane</keyword>
<keyword evidence="2" id="KW-0812">Transmembrane</keyword>
<evidence type="ECO:0000256" key="4">
    <source>
        <dbReference type="ARBA" id="ARBA00023136"/>
    </source>
</evidence>
<evidence type="ECO:0000313" key="6">
    <source>
        <dbReference type="EMBL" id="OYQ44243.1"/>
    </source>
</evidence>
<dbReference type="EMBL" id="NOXX01000194">
    <property type="protein sequence ID" value="OYQ44243.1"/>
    <property type="molecule type" value="Genomic_DNA"/>
</dbReference>
<dbReference type="OrthoDB" id="1118890at2"/>
<keyword evidence="7" id="KW-1185">Reference proteome</keyword>
<dbReference type="InterPro" id="IPR051533">
    <property type="entry name" value="WaaL-like"/>
</dbReference>
<feature type="domain" description="O-antigen ligase-related" evidence="5">
    <location>
        <begin position="236"/>
        <end position="383"/>
    </location>
</feature>
<sequence length="445" mass="49149">MTDNRYYTLIGIHIALAFAIWLVLPLAKLVAILVLLGSAYYVIKNQNRNNEALLAAAYITGIEVFLRATEGVPIYEFGKYGVIGVIVIGMFYRGFSKSAVPMWIYLLALLPSLILAFVVLNPDTEQRKIISFVISGPICLGLCGLYTYQRKVSYDQFQDILLALLLPIISLTTYVILFNPSVREIVSGTDSDGRLSGGFGPNQVSTVFGLGTFLLINRALLKSPNIQVMLVNIGLAAVVIFRAIVTFSRGGVFTAIAMILAVMLILFIRLNVNARVKISRLLFWMVIGSIGIWGYSLLQTNGLIGNRYANKDALGRVKESKFTGREELAQSELKAFFENPILGVGVGKSIEIRKEETGIDAASHNEITRLLAEHGAFGILILVLLAATPIVLHLRNRQNFFMVPLLLFWALTINHAAMRIAAPAFVYSLALLYVDIPFIRRKTVS</sequence>
<evidence type="ECO:0000259" key="5">
    <source>
        <dbReference type="Pfam" id="PF04932"/>
    </source>
</evidence>
<dbReference type="AlphaFoldDB" id="A0A255ZRV8"/>
<accession>A0A255ZRV8</accession>
<dbReference type="Pfam" id="PF04932">
    <property type="entry name" value="Wzy_C"/>
    <property type="match status" value="1"/>
</dbReference>
<proteinExistence type="predicted"/>
<evidence type="ECO:0000256" key="1">
    <source>
        <dbReference type="ARBA" id="ARBA00004141"/>
    </source>
</evidence>
<evidence type="ECO:0000313" key="7">
    <source>
        <dbReference type="Proteomes" id="UP000216035"/>
    </source>
</evidence>
<name>A0A255ZRV8_9FLAO</name>
<protein>
    <recommendedName>
        <fullName evidence="5">O-antigen ligase-related domain-containing protein</fullName>
    </recommendedName>
</protein>
<gene>
    <name evidence="6" type="ORF">CHX27_08020</name>
</gene>
<reference evidence="6 7" key="1">
    <citation type="submission" date="2017-07" db="EMBL/GenBank/DDBJ databases">
        <title>Flavobacterium cyanobacteriorum sp. nov., isolated from cyanobacterial aggregates in a eutrophic lake.</title>
        <authorList>
            <person name="Cai H."/>
        </authorList>
    </citation>
    <scope>NUCLEOTIDE SEQUENCE [LARGE SCALE GENOMIC DNA]</scope>
    <source>
        <strain evidence="6 7">TH167</strain>
    </source>
</reference>
<keyword evidence="3" id="KW-1133">Transmembrane helix</keyword>
<evidence type="ECO:0000256" key="3">
    <source>
        <dbReference type="ARBA" id="ARBA00022989"/>
    </source>
</evidence>
<dbReference type="InterPro" id="IPR007016">
    <property type="entry name" value="O-antigen_ligase-rel_domated"/>
</dbReference>
<comment type="subcellular location">
    <subcellularLocation>
        <location evidence="1">Membrane</location>
        <topology evidence="1">Multi-pass membrane protein</topology>
    </subcellularLocation>
</comment>
<dbReference type="GO" id="GO:0016020">
    <property type="term" value="C:membrane"/>
    <property type="evidence" value="ECO:0007669"/>
    <property type="project" value="UniProtKB-SubCell"/>
</dbReference>
<dbReference type="PANTHER" id="PTHR37422">
    <property type="entry name" value="TEICHURONIC ACID BIOSYNTHESIS PROTEIN TUAE"/>
    <property type="match status" value="1"/>
</dbReference>